<accession>V9GZV5</accession>
<reference evidence="2" key="1">
    <citation type="journal article" date="1995" name="Mol. Biol. Evol.">
        <title>Evolutionary stability of the R1 retrotransposable element in the genus Drosophila.</title>
        <authorList>
            <person name="Lathe W.C.III."/>
            <person name="Burke W.D."/>
            <person name="Eickbush D.G."/>
            <person name="Eickbush T.H."/>
        </authorList>
    </citation>
    <scope>NUCLEOTIDE SEQUENCE</scope>
</reference>
<feature type="non-terminal residue" evidence="2">
    <location>
        <position position="1"/>
    </location>
</feature>
<dbReference type="AlphaFoldDB" id="V9GZV5"/>
<dbReference type="InterPro" id="IPR000477">
    <property type="entry name" value="RT_dom"/>
</dbReference>
<organism evidence="2">
    <name type="scientific">Drosophila mercatorum</name>
    <name type="common">Fruit fly</name>
    <dbReference type="NCBI Taxonomy" id="7253"/>
    <lineage>
        <taxon>Eukaryota</taxon>
        <taxon>Metazoa</taxon>
        <taxon>Ecdysozoa</taxon>
        <taxon>Arthropoda</taxon>
        <taxon>Hexapoda</taxon>
        <taxon>Insecta</taxon>
        <taxon>Pterygota</taxon>
        <taxon>Neoptera</taxon>
        <taxon>Endopterygota</taxon>
        <taxon>Diptera</taxon>
        <taxon>Brachycera</taxon>
        <taxon>Muscomorpha</taxon>
        <taxon>Ephydroidea</taxon>
        <taxon>Drosophilidae</taxon>
        <taxon>Drosophila</taxon>
    </lineage>
</organism>
<feature type="domain" description="Reverse transcriptase" evidence="1">
    <location>
        <begin position="1"/>
        <end position="115"/>
    </location>
</feature>
<dbReference type="PROSITE" id="PS50878">
    <property type="entry name" value="RT_POL"/>
    <property type="match status" value="1"/>
</dbReference>
<evidence type="ECO:0000313" key="2">
    <source>
        <dbReference type="EMBL" id="AAA90994.1"/>
    </source>
</evidence>
<name>V9GZV5_DROMR</name>
<sequence length="408" mass="45996">VDGCPQGSISGPFIWNILMDVLLHRLEAHCTISAYADDLMLLIEGESRSQLELKGAQLMEIVGGWGIEVGVSVSATKTVTMLLKGKLSTGRPPAVSFAGANLRYVTQYRYLGITVGERLSFLPHITYIRDRLTGVVGALTRVLRVDWGLSPQARRRIYAGLMVPCALFGASVWYKMAMRLVGARRALKSCHRRILLGCLPTCRTVSTDALEVLAGAPPLDLVAMRTAMQFKLKRNYPMVEGDWLYDQDVSTLDRRTRRAMLDERIFAEWQLRWDDSEHGRVTHKFIPDVSYVFSRPDFKFTMHGSYFITGHGSLNAFLHERGLSETAGCLCGNPIEDWRHVLCACPLYADVRDLERLRIQQDESGELIFTQAVTSMQLLDDYAHIVFSRRRMLMIQEDAGRPGRPVPD</sequence>
<dbReference type="GO" id="GO:0003964">
    <property type="term" value="F:RNA-directed DNA polymerase activity"/>
    <property type="evidence" value="ECO:0007669"/>
    <property type="project" value="UniProtKB-KW"/>
</dbReference>
<proteinExistence type="predicted"/>
<evidence type="ECO:0000259" key="1">
    <source>
        <dbReference type="PROSITE" id="PS50878"/>
    </source>
</evidence>
<keyword evidence="2" id="KW-0548">Nucleotidyltransferase</keyword>
<keyword evidence="2" id="KW-0695">RNA-directed DNA polymerase</keyword>
<keyword evidence="2" id="KW-0808">Transferase</keyword>
<reference evidence="2" key="2">
    <citation type="submission" date="1995-03" db="EMBL/GenBank/DDBJ databases">
        <authorList>
            <person name="Lathe W.C."/>
        </authorList>
    </citation>
    <scope>NUCLEOTIDE SEQUENCE</scope>
</reference>
<dbReference type="Pfam" id="PF00078">
    <property type="entry name" value="RVT_1"/>
    <property type="match status" value="1"/>
</dbReference>
<dbReference type="EMBL" id="U23194">
    <property type="protein sequence ID" value="AAA90994.1"/>
    <property type="molecule type" value="Genomic_DNA"/>
</dbReference>
<protein>
    <submittedName>
        <fullName evidence="2">Reverse transcriptase</fullName>
    </submittedName>
</protein>